<feature type="signal peptide" evidence="2">
    <location>
        <begin position="1"/>
        <end position="16"/>
    </location>
</feature>
<feature type="chain" id="PRO_5009310694" evidence="2">
    <location>
        <begin position="17"/>
        <end position="439"/>
    </location>
</feature>
<feature type="domain" description="Ground-like" evidence="3">
    <location>
        <begin position="191"/>
        <end position="260"/>
    </location>
</feature>
<name>A0A1I7WH99_HETBA</name>
<evidence type="ECO:0000259" key="3">
    <source>
        <dbReference type="Pfam" id="PF04155"/>
    </source>
</evidence>
<organism evidence="4 5">
    <name type="scientific">Heterorhabditis bacteriophora</name>
    <name type="common">Entomopathogenic nematode worm</name>
    <dbReference type="NCBI Taxonomy" id="37862"/>
    <lineage>
        <taxon>Eukaryota</taxon>
        <taxon>Metazoa</taxon>
        <taxon>Ecdysozoa</taxon>
        <taxon>Nematoda</taxon>
        <taxon>Chromadorea</taxon>
        <taxon>Rhabditida</taxon>
        <taxon>Rhabditina</taxon>
        <taxon>Rhabditomorpha</taxon>
        <taxon>Strongyloidea</taxon>
        <taxon>Heterorhabditidae</taxon>
        <taxon>Heterorhabditis</taxon>
    </lineage>
</organism>
<dbReference type="Pfam" id="PF04155">
    <property type="entry name" value="Ground-like"/>
    <property type="match status" value="1"/>
</dbReference>
<evidence type="ECO:0000256" key="2">
    <source>
        <dbReference type="SAM" id="SignalP"/>
    </source>
</evidence>
<dbReference type="InterPro" id="IPR007284">
    <property type="entry name" value="Ground-like_dom"/>
</dbReference>
<protein>
    <submittedName>
        <fullName evidence="5">Ground-like domain-containing protein</fullName>
    </submittedName>
</protein>
<feature type="compositionally biased region" description="Polar residues" evidence="1">
    <location>
        <begin position="304"/>
        <end position="314"/>
    </location>
</feature>
<feature type="region of interest" description="Disordered" evidence="1">
    <location>
        <begin position="304"/>
        <end position="326"/>
    </location>
</feature>
<keyword evidence="2" id="KW-0732">Signal</keyword>
<proteinExistence type="predicted"/>
<dbReference type="WBParaSite" id="Hba_04347">
    <property type="protein sequence ID" value="Hba_04347"/>
    <property type="gene ID" value="Hba_04347"/>
</dbReference>
<dbReference type="AlphaFoldDB" id="A0A1I7WH99"/>
<evidence type="ECO:0000256" key="1">
    <source>
        <dbReference type="SAM" id="MobiDB-lite"/>
    </source>
</evidence>
<evidence type="ECO:0000313" key="4">
    <source>
        <dbReference type="Proteomes" id="UP000095283"/>
    </source>
</evidence>
<reference evidence="5" key="1">
    <citation type="submission" date="2016-11" db="UniProtKB">
        <authorList>
            <consortium name="WormBaseParasite"/>
        </authorList>
    </citation>
    <scope>IDENTIFICATION</scope>
</reference>
<keyword evidence="4" id="KW-1185">Reference proteome</keyword>
<evidence type="ECO:0000313" key="5">
    <source>
        <dbReference type="WBParaSite" id="Hba_04347"/>
    </source>
</evidence>
<accession>A0A1I7WH99</accession>
<dbReference type="Proteomes" id="UP000095283">
    <property type="component" value="Unplaced"/>
</dbReference>
<sequence length="439" mass="49734">MLILLVLLSPLSLCMNNYAPPAYTPNYPPYQNYRGRGCSTKKVKCGPPINRGCSMGIQCPTAFPPQPCPPCPTPPPPTVCENIACPTITCPTHNKSVNSAKYDNAKNALAEVNDNFKDEELKCISILWILLNFTSYHYSSLNCLLGICLTSSYLDIIKNSMYNADRQRVTRRLHTRAHATPILSLIMRLENKCNNEDLKRIMQQSINNNIVSAKISIVERASREIGGQFDVVCTNGIFSYYAVARMFCEVTVNEISCFAFRHDDISGQFPSMPMVELEEKDKAADIPTRDPAFSLLDETKTIMSRPSHSMLTDSDASKDQRGTSSSVERNFMRRVGQNVVDMFDSSLQLLSDEHLEEFPLPENNQRQFSVDPNLQNFREESVDEINKNKISDTKRNGSMIYTPTCFRETSFYTMVPLFDLHSSSLSMPFNLHRRFVEVF</sequence>